<sequence>MSPILKSGPCLLSAICIVSIIKTFTITAFQNSALILLERGINIHNYLIKTLVKGRFKKRHSLNVGSHRDNWYTSISMGGSLSPLANAARTTVKTSRPGAVYEGTESGINLRILANFLVCQLHGVQLELIGYLATPRSLQLIVKAKVGGSTIQWIDYIAGHIAFHFLKHLEVHDEGLEVNSKYHNSPRDFIDIVYTTVCTNVVDVEILLRSVVVDCVILYTPVDGSLIPRGLIGLLVGGNNNLLKAQGGAEVGSSTKVTQTEQPEPASSGGGIVMNNHHLHPPYFRYEICGTFRFAQWGVHMKIIIFSLTNTDKNGFESVLNWHPPLRDQKKDSLNQLEVHDEGLEVNRNTMIKDKHGSEMVKKKPKLQKMEKEEDIDGMFLTAVHETDIKAVTHLLKRMDELTPEILSIAHQIAQQIGNFTIKKLLDNALRKK</sequence>
<evidence type="ECO:0000313" key="2">
    <source>
        <dbReference type="EMBL" id="CAL4225742.1"/>
    </source>
</evidence>
<dbReference type="EMBL" id="CAXKWB010102001">
    <property type="protein sequence ID" value="CAL4225742.1"/>
    <property type="molecule type" value="Genomic_DNA"/>
</dbReference>
<feature type="non-terminal residue" evidence="2">
    <location>
        <position position="433"/>
    </location>
</feature>
<evidence type="ECO:0000256" key="1">
    <source>
        <dbReference type="SAM" id="MobiDB-lite"/>
    </source>
</evidence>
<comment type="caution">
    <text evidence="2">The sequence shown here is derived from an EMBL/GenBank/DDBJ whole genome shotgun (WGS) entry which is preliminary data.</text>
</comment>
<name>A0AAV2SMW2_MEGNR</name>
<proteinExistence type="predicted"/>
<feature type="compositionally biased region" description="Polar residues" evidence="1">
    <location>
        <begin position="252"/>
        <end position="262"/>
    </location>
</feature>
<gene>
    <name evidence="2" type="ORF">MNOR_LOCUS39411</name>
</gene>
<dbReference type="AlphaFoldDB" id="A0AAV2SMW2"/>
<evidence type="ECO:0000313" key="3">
    <source>
        <dbReference type="Proteomes" id="UP001497623"/>
    </source>
</evidence>
<keyword evidence="3" id="KW-1185">Reference proteome</keyword>
<accession>A0AAV2SMW2</accession>
<dbReference type="Proteomes" id="UP001497623">
    <property type="component" value="Unassembled WGS sequence"/>
</dbReference>
<organism evidence="2 3">
    <name type="scientific">Meganyctiphanes norvegica</name>
    <name type="common">Northern krill</name>
    <name type="synonym">Thysanopoda norvegica</name>
    <dbReference type="NCBI Taxonomy" id="48144"/>
    <lineage>
        <taxon>Eukaryota</taxon>
        <taxon>Metazoa</taxon>
        <taxon>Ecdysozoa</taxon>
        <taxon>Arthropoda</taxon>
        <taxon>Crustacea</taxon>
        <taxon>Multicrustacea</taxon>
        <taxon>Malacostraca</taxon>
        <taxon>Eumalacostraca</taxon>
        <taxon>Eucarida</taxon>
        <taxon>Euphausiacea</taxon>
        <taxon>Euphausiidae</taxon>
        <taxon>Meganyctiphanes</taxon>
    </lineage>
</organism>
<reference evidence="2 3" key="1">
    <citation type="submission" date="2024-05" db="EMBL/GenBank/DDBJ databases">
        <authorList>
            <person name="Wallberg A."/>
        </authorList>
    </citation>
    <scope>NUCLEOTIDE SEQUENCE [LARGE SCALE GENOMIC DNA]</scope>
</reference>
<protein>
    <submittedName>
        <fullName evidence="2">Uncharacterized protein</fullName>
    </submittedName>
</protein>
<feature type="region of interest" description="Disordered" evidence="1">
    <location>
        <begin position="252"/>
        <end position="272"/>
    </location>
</feature>